<feature type="region of interest" description="Disordered" evidence="1">
    <location>
        <begin position="351"/>
        <end position="429"/>
    </location>
</feature>
<feature type="compositionally biased region" description="Polar residues" evidence="1">
    <location>
        <begin position="449"/>
        <end position="461"/>
    </location>
</feature>
<proteinExistence type="predicted"/>
<gene>
    <name evidence="2" type="ORF">HD556DRAFT_59711</name>
</gene>
<feature type="region of interest" description="Disordered" evidence="1">
    <location>
        <begin position="285"/>
        <end position="305"/>
    </location>
</feature>
<feature type="region of interest" description="Disordered" evidence="1">
    <location>
        <begin position="50"/>
        <end position="70"/>
    </location>
</feature>
<evidence type="ECO:0000313" key="3">
    <source>
        <dbReference type="Proteomes" id="UP000719766"/>
    </source>
</evidence>
<feature type="region of interest" description="Disordered" evidence="1">
    <location>
        <begin position="585"/>
        <end position="617"/>
    </location>
</feature>
<organism evidence="2 3">
    <name type="scientific">Suillus plorans</name>
    <dbReference type="NCBI Taxonomy" id="116603"/>
    <lineage>
        <taxon>Eukaryota</taxon>
        <taxon>Fungi</taxon>
        <taxon>Dikarya</taxon>
        <taxon>Basidiomycota</taxon>
        <taxon>Agaricomycotina</taxon>
        <taxon>Agaricomycetes</taxon>
        <taxon>Agaricomycetidae</taxon>
        <taxon>Boletales</taxon>
        <taxon>Suillineae</taxon>
        <taxon>Suillaceae</taxon>
        <taxon>Suillus</taxon>
    </lineage>
</organism>
<feature type="compositionally biased region" description="Low complexity" evidence="1">
    <location>
        <begin position="351"/>
        <end position="363"/>
    </location>
</feature>
<dbReference type="RefSeq" id="XP_041163932.1">
    <property type="nucleotide sequence ID" value="XM_041311048.1"/>
</dbReference>
<feature type="compositionally biased region" description="Low complexity" evidence="1">
    <location>
        <begin position="53"/>
        <end position="68"/>
    </location>
</feature>
<evidence type="ECO:0000256" key="1">
    <source>
        <dbReference type="SAM" id="MobiDB-lite"/>
    </source>
</evidence>
<evidence type="ECO:0000313" key="2">
    <source>
        <dbReference type="EMBL" id="KAG1799709.1"/>
    </source>
</evidence>
<dbReference type="AlphaFoldDB" id="A0A9P7DP93"/>
<dbReference type="Proteomes" id="UP000719766">
    <property type="component" value="Unassembled WGS sequence"/>
</dbReference>
<feature type="compositionally biased region" description="Polar residues" evidence="1">
    <location>
        <begin position="291"/>
        <end position="301"/>
    </location>
</feature>
<keyword evidence="3" id="KW-1185">Reference proteome</keyword>
<reference evidence="2" key="1">
    <citation type="journal article" date="2020" name="New Phytol.">
        <title>Comparative genomics reveals dynamic genome evolution in host specialist ectomycorrhizal fungi.</title>
        <authorList>
            <person name="Lofgren L.A."/>
            <person name="Nguyen N.H."/>
            <person name="Vilgalys R."/>
            <person name="Ruytinx J."/>
            <person name="Liao H.L."/>
            <person name="Branco S."/>
            <person name="Kuo A."/>
            <person name="LaButti K."/>
            <person name="Lipzen A."/>
            <person name="Andreopoulos W."/>
            <person name="Pangilinan J."/>
            <person name="Riley R."/>
            <person name="Hundley H."/>
            <person name="Na H."/>
            <person name="Barry K."/>
            <person name="Grigoriev I.V."/>
            <person name="Stajich J.E."/>
            <person name="Kennedy P.G."/>
        </authorList>
    </citation>
    <scope>NUCLEOTIDE SEQUENCE</scope>
    <source>
        <strain evidence="2">S12</strain>
    </source>
</reference>
<dbReference type="OrthoDB" id="2798624at2759"/>
<feature type="compositionally biased region" description="Low complexity" evidence="1">
    <location>
        <begin position="587"/>
        <end position="612"/>
    </location>
</feature>
<dbReference type="GeneID" id="64604812"/>
<name>A0A9P7DP93_9AGAM</name>
<protein>
    <submittedName>
        <fullName evidence="2">Uncharacterized protein</fullName>
    </submittedName>
</protein>
<dbReference type="EMBL" id="JABBWE010000010">
    <property type="protein sequence ID" value="KAG1799709.1"/>
    <property type="molecule type" value="Genomic_DNA"/>
</dbReference>
<sequence>MVLSATSWYYTSTYDSIALAVLHFLPPGQTIRMRFFKSFRLLHRRTRSEGDVSHMISSPPSSTGSPCSMESRQIQQYVRPTSSSLVSGSAAPVFVSLEASLPSFDPAQLYQPRPTPLDMYTGNCIHQPESDVFRLRQTNTELAADLADVTNDLSRTRNELYTEMTKLARFQHQLARGMDHIQKLESRFQRLAGLLVDIGIPYFTVQRISDALDSDLGTADHILVDAIGDAVHDPEALLSSLKPAVIGNAVLEQYQSALHMTLSARRKVCVQKKVSKFWKRLAQEDDRHTDTVTPSSSNISSVREPLTPARQHAVDSLIARRRDANAGSARYAFSGASVQGGLVLPVSTSDIGSATSSASGSTIQLQHTPPSRARFSISELRRRSPPMVLGDIDLNVSQSSDGPPEAAEPDDSEHDGSDDQNARPTVTLSQDLIQNLNRVALGRGHRRNSSAVSRSSIPSHLSDSTPAISSLSASSGLPTSSCGFSSDVPFDNSAFHSLLYGIGSTPTNSDRRKCSNTLISTKRNSRFLEHINEYSTGSLAILESADSLGFMNSTGSLAVLNTTDSTTATSPGLFCTSMESKDSLFMSTQTPTTGPTTPSKTPPTESRTPSSSGSKLPVLRHLHSPDASPDAFKVSIRNPGGIIRRLSPSPESFVRKLRNFGSRDGSENVSPEKPSGIPIMQRKMTIRGRVRK</sequence>
<feature type="region of interest" description="Disordered" evidence="1">
    <location>
        <begin position="441"/>
        <end position="472"/>
    </location>
</feature>
<accession>A0A9P7DP93</accession>
<comment type="caution">
    <text evidence="2">The sequence shown here is derived from an EMBL/GenBank/DDBJ whole genome shotgun (WGS) entry which is preliminary data.</text>
</comment>
<feature type="compositionally biased region" description="Low complexity" evidence="1">
    <location>
        <begin position="462"/>
        <end position="472"/>
    </location>
</feature>